<feature type="region of interest" description="Disordered" evidence="1">
    <location>
        <begin position="1"/>
        <end position="86"/>
    </location>
</feature>
<feature type="compositionally biased region" description="Basic and acidic residues" evidence="1">
    <location>
        <begin position="413"/>
        <end position="425"/>
    </location>
</feature>
<dbReference type="Proteomes" id="UP000256964">
    <property type="component" value="Unassembled WGS sequence"/>
</dbReference>
<name>A0A371CMQ5_9APHY</name>
<feature type="compositionally biased region" description="Basic and acidic residues" evidence="1">
    <location>
        <begin position="25"/>
        <end position="37"/>
    </location>
</feature>
<reference evidence="2 3" key="1">
    <citation type="journal article" date="2018" name="Biotechnol. Biofuels">
        <title>Integrative visual omics of the white-rot fungus Polyporus brumalis exposes the biotechnological potential of its oxidative enzymes for delignifying raw plant biomass.</title>
        <authorList>
            <person name="Miyauchi S."/>
            <person name="Rancon A."/>
            <person name="Drula E."/>
            <person name="Hage H."/>
            <person name="Chaduli D."/>
            <person name="Favel A."/>
            <person name="Grisel S."/>
            <person name="Henrissat B."/>
            <person name="Herpoel-Gimbert I."/>
            <person name="Ruiz-Duenas F.J."/>
            <person name="Chevret D."/>
            <person name="Hainaut M."/>
            <person name="Lin J."/>
            <person name="Wang M."/>
            <person name="Pangilinan J."/>
            <person name="Lipzen A."/>
            <person name="Lesage-Meessen L."/>
            <person name="Navarro D."/>
            <person name="Riley R."/>
            <person name="Grigoriev I.V."/>
            <person name="Zhou S."/>
            <person name="Raouche S."/>
            <person name="Rosso M.N."/>
        </authorList>
    </citation>
    <scope>NUCLEOTIDE SEQUENCE [LARGE SCALE GENOMIC DNA]</scope>
    <source>
        <strain evidence="2 3">BRFM 1820</strain>
    </source>
</reference>
<sequence>MSDRNSTMTPRNGKDEVPIASDDETTLRGGRETRVSEHMATQSVGSDDSLPLSSSIESWTSGARSSVEEAKVGNTQTSPTRSDSAALWATLPSPHAYLFDEHEMDPREEGEVVEPGEQKTGDDVRQHSVVDADEAREEARARARRADEFAGKQQQYVHTSSGFITSLGKRSWGGSAASDERNRSARRPRRDEFAGENGEEGRLPPLRDVLGNPWREGEEFLDGGRDSAVPPVAVSTPRQQPPRAPQYYRFDSEANVSGSAPTPHSVSTVASNVRPRAAGVTYEEGAGRRSARTEPATSTRDRRSSRDVSRMVSGAPRSLSRGARPALSVDAAGMDIDDDDGGSLLRTPPPGQTRRHRLHGEDVRPRVYERTLKQTLMDPADSETGYGRQWCGGYAPELMRQGPQHTGTTGRRRAVDGLRERDTRRQTPAGDEEENVEEAAALVNTSGWKSFSAVPNTRAWDFRNRERTRHAGLGVAGAGEWREESPGYATERQELNEARSYVAGRYSPAPSRTPTHDEDMGEEYDGDEDDLAPTEPERHDGRDIRGMPTDMDRMAAHAHAREEGAMDMPTLVEDPHDDRWTIHFEDTEAILKGLSPEFVNLVRWGEEPIVPFTVFNFKYTENDTILRHIESSVSGLVTLLTGETNVYVVPPEPDWLRKQSSRDLPFVWIIRGLSAAGAWEMTKIRVASSKNVSIVTHMRALTNPRFICGLVGFLRPDVEAIKKAILGVLQSAYMIARMHDLAQENDQLRHIPPKKRVAFIIDSLQIKVTMTKRGAYVANFYMVPPTDDVDAWRDWVEEMRQYRYNSLLCGAGRAQKIFWCSGCRGVDHEDQGCPFPRMRGWRGPEAGTGSHTKLPIEGVAGDAFRGGRGMPSQNTPRGGGRWRGASVDHGPRHTPTTRGQGRGFGGISRDSSRGQWGTANRGQRGARRGDWTPAMRW</sequence>
<gene>
    <name evidence="2" type="ORF">OH76DRAFT_1423081</name>
</gene>
<feature type="region of interest" description="Disordered" evidence="1">
    <location>
        <begin position="501"/>
        <end position="548"/>
    </location>
</feature>
<evidence type="ECO:0000313" key="3">
    <source>
        <dbReference type="Proteomes" id="UP000256964"/>
    </source>
</evidence>
<feature type="compositionally biased region" description="Polar residues" evidence="1">
    <location>
        <begin position="39"/>
        <end position="64"/>
    </location>
</feature>
<feature type="compositionally biased region" description="Basic and acidic residues" evidence="1">
    <location>
        <begin position="105"/>
        <end position="130"/>
    </location>
</feature>
<feature type="compositionally biased region" description="Polar residues" evidence="1">
    <location>
        <begin position="254"/>
        <end position="271"/>
    </location>
</feature>
<evidence type="ECO:0000313" key="2">
    <source>
        <dbReference type="EMBL" id="RDX41542.1"/>
    </source>
</evidence>
<feature type="region of interest" description="Disordered" evidence="1">
    <location>
        <begin position="861"/>
        <end position="937"/>
    </location>
</feature>
<evidence type="ECO:0000256" key="1">
    <source>
        <dbReference type="SAM" id="MobiDB-lite"/>
    </source>
</evidence>
<feature type="compositionally biased region" description="Basic and acidic residues" evidence="1">
    <location>
        <begin position="178"/>
        <end position="193"/>
    </location>
</feature>
<dbReference type="OrthoDB" id="2803824at2759"/>
<feature type="compositionally biased region" description="Polar residues" evidence="1">
    <location>
        <begin position="152"/>
        <end position="164"/>
    </location>
</feature>
<feature type="compositionally biased region" description="Acidic residues" evidence="1">
    <location>
        <begin position="519"/>
        <end position="532"/>
    </location>
</feature>
<protein>
    <submittedName>
        <fullName evidence="2">Uncharacterized protein</fullName>
    </submittedName>
</protein>
<feature type="compositionally biased region" description="Basic and acidic residues" evidence="1">
    <location>
        <begin position="215"/>
        <end position="225"/>
    </location>
</feature>
<feature type="region of interest" description="Disordered" evidence="1">
    <location>
        <begin position="105"/>
        <end position="360"/>
    </location>
</feature>
<dbReference type="AlphaFoldDB" id="A0A371CMQ5"/>
<accession>A0A371CMQ5</accession>
<feature type="compositionally biased region" description="Polar residues" evidence="1">
    <location>
        <begin position="73"/>
        <end position="83"/>
    </location>
</feature>
<dbReference type="EMBL" id="KZ857509">
    <property type="protein sequence ID" value="RDX41542.1"/>
    <property type="molecule type" value="Genomic_DNA"/>
</dbReference>
<feature type="region of interest" description="Disordered" evidence="1">
    <location>
        <begin position="398"/>
        <end position="436"/>
    </location>
</feature>
<feature type="compositionally biased region" description="Basic and acidic residues" evidence="1">
    <location>
        <begin position="535"/>
        <end position="548"/>
    </location>
</feature>
<feature type="compositionally biased region" description="Basic and acidic residues" evidence="1">
    <location>
        <begin position="137"/>
        <end position="150"/>
    </location>
</feature>
<feature type="compositionally biased region" description="Basic and acidic residues" evidence="1">
    <location>
        <begin position="299"/>
        <end position="309"/>
    </location>
</feature>
<feature type="compositionally biased region" description="Polar residues" evidence="1">
    <location>
        <begin position="1"/>
        <end position="10"/>
    </location>
</feature>
<proteinExistence type="predicted"/>
<keyword evidence="3" id="KW-1185">Reference proteome</keyword>
<organism evidence="2 3">
    <name type="scientific">Lentinus brumalis</name>
    <dbReference type="NCBI Taxonomy" id="2498619"/>
    <lineage>
        <taxon>Eukaryota</taxon>
        <taxon>Fungi</taxon>
        <taxon>Dikarya</taxon>
        <taxon>Basidiomycota</taxon>
        <taxon>Agaricomycotina</taxon>
        <taxon>Agaricomycetes</taxon>
        <taxon>Polyporales</taxon>
        <taxon>Polyporaceae</taxon>
        <taxon>Lentinus</taxon>
    </lineage>
</organism>